<dbReference type="Gene3D" id="1.10.510.10">
    <property type="entry name" value="Transferase(Phosphotransferase) domain 1"/>
    <property type="match status" value="1"/>
</dbReference>
<feature type="domain" description="Protein kinase" evidence="1">
    <location>
        <begin position="1"/>
        <end position="236"/>
    </location>
</feature>
<dbReference type="InterPro" id="IPR011009">
    <property type="entry name" value="Kinase-like_dom_sf"/>
</dbReference>
<dbReference type="SUPFAM" id="SSF56112">
    <property type="entry name" value="Protein kinase-like (PK-like)"/>
    <property type="match status" value="1"/>
</dbReference>
<protein>
    <recommendedName>
        <fullName evidence="1">Protein kinase domain-containing protein</fullName>
    </recommendedName>
</protein>
<dbReference type="AlphaFoldDB" id="A0A0G4G7V6"/>
<dbReference type="PROSITE" id="PS50011">
    <property type="entry name" value="PROTEIN_KINASE_DOM"/>
    <property type="match status" value="1"/>
</dbReference>
<name>A0A0G4G7V6_9ALVE</name>
<dbReference type="PROSITE" id="PS00108">
    <property type="entry name" value="PROTEIN_KINASE_ST"/>
    <property type="match status" value="1"/>
</dbReference>
<dbReference type="VEuPathDB" id="CryptoDB:Cvel_20646"/>
<dbReference type="GO" id="GO:0004672">
    <property type="term" value="F:protein kinase activity"/>
    <property type="evidence" value="ECO:0007669"/>
    <property type="project" value="InterPro"/>
</dbReference>
<sequence length="236" mass="25734">MGGKPVKPATCSALGVSFETDEEGAVILVGQLSVLFDGDLLDRRLFDTACPSTHSPSGILPLMQKEDGAGIINQAPRCGALLNMYLETIQGISLLLSTLHEEFNVVHRDIKDTNILVKWRSTPYGPGKIFKKALGDFGLAGRYVKVMRKKKKGGKRRTSVVTYGVALDQPFGTPGYYDQEDVQKYVQSAHPPISPDVRALGVTLSSILYFCVEQMGGESGDQSRELSERLRQSLVG</sequence>
<organism evidence="2">
    <name type="scientific">Chromera velia CCMP2878</name>
    <dbReference type="NCBI Taxonomy" id="1169474"/>
    <lineage>
        <taxon>Eukaryota</taxon>
        <taxon>Sar</taxon>
        <taxon>Alveolata</taxon>
        <taxon>Colpodellida</taxon>
        <taxon>Chromeraceae</taxon>
        <taxon>Chromera</taxon>
    </lineage>
</organism>
<dbReference type="InterPro" id="IPR008271">
    <property type="entry name" value="Ser/Thr_kinase_AS"/>
</dbReference>
<evidence type="ECO:0000313" key="2">
    <source>
        <dbReference type="EMBL" id="CEM24702.1"/>
    </source>
</evidence>
<accession>A0A0G4G7V6</accession>
<proteinExistence type="predicted"/>
<dbReference type="PhylomeDB" id="A0A0G4G7V6"/>
<dbReference type="EMBL" id="CDMZ01000963">
    <property type="protein sequence ID" value="CEM24702.1"/>
    <property type="molecule type" value="Genomic_DNA"/>
</dbReference>
<evidence type="ECO:0000259" key="1">
    <source>
        <dbReference type="PROSITE" id="PS50011"/>
    </source>
</evidence>
<gene>
    <name evidence="2" type="ORF">Cvel_20646</name>
</gene>
<dbReference type="InterPro" id="IPR000719">
    <property type="entry name" value="Prot_kinase_dom"/>
</dbReference>
<reference evidence="2" key="1">
    <citation type="submission" date="2014-11" db="EMBL/GenBank/DDBJ databases">
        <authorList>
            <person name="Otto D Thomas"/>
            <person name="Naeem Raeece"/>
        </authorList>
    </citation>
    <scope>NUCLEOTIDE SEQUENCE</scope>
</reference>
<dbReference type="GO" id="GO:0005524">
    <property type="term" value="F:ATP binding"/>
    <property type="evidence" value="ECO:0007669"/>
    <property type="project" value="InterPro"/>
</dbReference>